<dbReference type="RefSeq" id="XP_039630908.1">
    <property type="nucleotide sequence ID" value="XM_039774974.1"/>
</dbReference>
<dbReference type="RefSeq" id="XP_039630909.1">
    <property type="nucleotide sequence ID" value="XM_039774975.1"/>
</dbReference>
<dbReference type="EC" id="3.1.1.97" evidence="6"/>
<dbReference type="Pfam" id="PF00400">
    <property type="entry name" value="WD40"/>
    <property type="match status" value="1"/>
</dbReference>
<organism evidence="9 10">
    <name type="scientific">Polypterus senegalus</name>
    <name type="common">Senegal bichir</name>
    <dbReference type="NCBI Taxonomy" id="55291"/>
    <lineage>
        <taxon>Eukaryota</taxon>
        <taxon>Metazoa</taxon>
        <taxon>Chordata</taxon>
        <taxon>Craniata</taxon>
        <taxon>Vertebrata</taxon>
        <taxon>Euteleostomi</taxon>
        <taxon>Actinopterygii</taxon>
        <taxon>Polypteriformes</taxon>
        <taxon>Polypteridae</taxon>
        <taxon>Polypterus</taxon>
    </lineage>
</organism>
<evidence type="ECO:0000313" key="9">
    <source>
        <dbReference type="EMBL" id="MBN3292971.1"/>
    </source>
</evidence>
<feature type="non-terminal residue" evidence="9">
    <location>
        <position position="1"/>
    </location>
</feature>
<gene>
    <name evidence="9" type="primary">Dph7</name>
    <name evidence="9" type="ORF">GTO92_0012430</name>
</gene>
<dbReference type="InterPro" id="IPR015943">
    <property type="entry name" value="WD40/YVTN_repeat-like_dom_sf"/>
</dbReference>
<feature type="non-terminal residue" evidence="9">
    <location>
        <position position="453"/>
    </location>
</feature>
<evidence type="ECO:0000256" key="1">
    <source>
        <dbReference type="ARBA" id="ARBA00005156"/>
    </source>
</evidence>
<evidence type="ECO:0000256" key="5">
    <source>
        <dbReference type="ARBA" id="ARBA00038092"/>
    </source>
</evidence>
<name>A0ABS2Z453_POLSE</name>
<dbReference type="Proteomes" id="UP001166052">
    <property type="component" value="Unassembled WGS sequence"/>
</dbReference>
<dbReference type="SMART" id="SM00320">
    <property type="entry name" value="WD40"/>
    <property type="match status" value="3"/>
</dbReference>
<evidence type="ECO:0000256" key="2">
    <source>
        <dbReference type="ARBA" id="ARBA00022574"/>
    </source>
</evidence>
<dbReference type="InterPro" id="IPR001680">
    <property type="entry name" value="WD40_rpt"/>
</dbReference>
<dbReference type="RefSeq" id="XP_039630910.1">
    <property type="nucleotide sequence ID" value="XM_039774976.1"/>
</dbReference>
<dbReference type="RefSeq" id="XP_039630911.1">
    <property type="nucleotide sequence ID" value="XM_039774977.1"/>
</dbReference>
<evidence type="ECO:0000256" key="4">
    <source>
        <dbReference type="ARBA" id="ARBA00022801"/>
    </source>
</evidence>
<evidence type="ECO:0000256" key="8">
    <source>
        <dbReference type="PROSITE-ProRule" id="PRU00221"/>
    </source>
</evidence>
<keyword evidence="9" id="KW-0489">Methyltransferase</keyword>
<evidence type="ECO:0000256" key="7">
    <source>
        <dbReference type="ARBA" id="ARBA00047551"/>
    </source>
</evidence>
<dbReference type="InterPro" id="IPR036322">
    <property type="entry name" value="WD40_repeat_dom_sf"/>
</dbReference>
<sequence>MALRTRTRNLQVVDTEYSADAVEWCPLPGWHSFLACGTYQLQTSSEQVGDGDGPGVHPESHTRVGRLYLYHFRQEDTFGSPLTEVQRIETPAILDMKWCHAVLGESPLLGVVDASGTLTLHQLTASKKSSSALQPLVSLQLGPDRLALSMDWSTGRKASSSPVRIVCSDSVGCVSVVSVGGPAVSLELLSQWKAHEFEAWVAAFDYWHSDILYSGGDDCRLKGWDVRVDPSSPIFSSRRHAMGVCSMQSNPHREHVLATGSYDEHVLLWDTRSMKQPVADTCVKGGVWRLKWHPSNEHLLLAACMHNGFHILDCRDALDGKAQEGSVVTSYTLHNSLAYGADWSRLSLLGSSPREGSGETEAEAAQLHDSYVRIQYESPTGSFDTDLEDTLGRYIPDPVSAAKELSGGSLNCGLGERDVVATCSFYDHVLHVWQWDYTWATPPGDATKPPADL</sequence>
<evidence type="ECO:0000313" key="10">
    <source>
        <dbReference type="Proteomes" id="UP001166052"/>
    </source>
</evidence>
<keyword evidence="9" id="KW-0808">Transferase</keyword>
<proteinExistence type="inferred from homology"/>
<keyword evidence="3" id="KW-0677">Repeat</keyword>
<dbReference type="Gene3D" id="2.130.10.10">
    <property type="entry name" value="YVTN repeat-like/Quinoprotein amine dehydrogenase"/>
    <property type="match status" value="1"/>
</dbReference>
<keyword evidence="2 8" id="KW-0853">WD repeat</keyword>
<dbReference type="InterPro" id="IPR019775">
    <property type="entry name" value="WD40_repeat_CS"/>
</dbReference>
<comment type="catalytic activity">
    <reaction evidence="7">
        <text>diphthine methyl ester-[translation elongation factor 2] + H2O = diphthine-[translation elongation factor 2] + methanol + H(+)</text>
        <dbReference type="Rhea" id="RHEA:42656"/>
        <dbReference type="Rhea" id="RHEA-COMP:10172"/>
        <dbReference type="Rhea" id="RHEA-COMP:10173"/>
        <dbReference type="ChEBI" id="CHEBI:15377"/>
        <dbReference type="ChEBI" id="CHEBI:15378"/>
        <dbReference type="ChEBI" id="CHEBI:17790"/>
        <dbReference type="ChEBI" id="CHEBI:79005"/>
        <dbReference type="ChEBI" id="CHEBI:82696"/>
        <dbReference type="EC" id="3.1.1.97"/>
    </reaction>
</comment>
<comment type="pathway">
    <text evidence="1">Protein modification; peptidyl-diphthamide biosynthesis.</text>
</comment>
<feature type="repeat" description="WD" evidence="8">
    <location>
        <begin position="237"/>
        <end position="279"/>
    </location>
</feature>
<keyword evidence="4" id="KW-0378">Hydrolase</keyword>
<evidence type="ECO:0000256" key="3">
    <source>
        <dbReference type="ARBA" id="ARBA00022737"/>
    </source>
</evidence>
<dbReference type="PROSITE" id="PS50082">
    <property type="entry name" value="WD_REPEATS_2"/>
    <property type="match status" value="1"/>
</dbReference>
<dbReference type="GeneID" id="120542473"/>
<keyword evidence="10" id="KW-1185">Reference proteome</keyword>
<dbReference type="PANTHER" id="PTHR46042">
    <property type="entry name" value="DIPHTHINE METHYLTRANSFERASE"/>
    <property type="match status" value="1"/>
</dbReference>
<dbReference type="PROSITE" id="PS00678">
    <property type="entry name" value="WD_REPEATS_1"/>
    <property type="match status" value="1"/>
</dbReference>
<comment type="similarity">
    <text evidence="5">Belongs to the DPH7 family.</text>
</comment>
<dbReference type="SUPFAM" id="SSF50978">
    <property type="entry name" value="WD40 repeat-like"/>
    <property type="match status" value="1"/>
</dbReference>
<evidence type="ECO:0000256" key="6">
    <source>
        <dbReference type="ARBA" id="ARBA00039131"/>
    </source>
</evidence>
<dbReference type="EMBL" id="JAAWVN010019250">
    <property type="protein sequence ID" value="MBN3292971.1"/>
    <property type="molecule type" value="Genomic_DNA"/>
</dbReference>
<dbReference type="PANTHER" id="PTHR46042:SF1">
    <property type="entry name" value="DIPHTHINE METHYLTRANSFERASE"/>
    <property type="match status" value="1"/>
</dbReference>
<dbReference type="GO" id="GO:0008168">
    <property type="term" value="F:methyltransferase activity"/>
    <property type="evidence" value="ECO:0007669"/>
    <property type="project" value="UniProtKB-KW"/>
</dbReference>
<accession>A0ABS2Z453</accession>
<dbReference type="InterPro" id="IPR052415">
    <property type="entry name" value="Diphthine_MTase"/>
</dbReference>
<reference evidence="9" key="1">
    <citation type="journal article" date="2021" name="Cell">
        <title>Tracing the genetic footprints of vertebrate landing in non-teleost ray-finned fishes.</title>
        <authorList>
            <person name="Bi X."/>
            <person name="Wang K."/>
            <person name="Yang L."/>
            <person name="Pan H."/>
            <person name="Jiang H."/>
            <person name="Wei Q."/>
            <person name="Fang M."/>
            <person name="Yu H."/>
            <person name="Zhu C."/>
            <person name="Cai Y."/>
            <person name="He Y."/>
            <person name="Gan X."/>
            <person name="Zeng H."/>
            <person name="Yu D."/>
            <person name="Zhu Y."/>
            <person name="Jiang H."/>
            <person name="Qiu Q."/>
            <person name="Yang H."/>
            <person name="Zhang Y.E."/>
            <person name="Wang W."/>
            <person name="Zhu M."/>
            <person name="He S."/>
            <person name="Zhang G."/>
        </authorList>
    </citation>
    <scope>NUCLEOTIDE SEQUENCE</scope>
    <source>
        <strain evidence="9">Bchr_001</strain>
    </source>
</reference>
<protein>
    <recommendedName>
        <fullName evidence="6">methylated diphthine methylhydrolase</fullName>
        <ecNumber evidence="6">3.1.1.97</ecNumber>
    </recommendedName>
</protein>
<comment type="caution">
    <text evidence="9">The sequence shown here is derived from an EMBL/GenBank/DDBJ whole genome shotgun (WGS) entry which is preliminary data.</text>
</comment>
<dbReference type="GO" id="GO:0032259">
    <property type="term" value="P:methylation"/>
    <property type="evidence" value="ECO:0007669"/>
    <property type="project" value="UniProtKB-KW"/>
</dbReference>